<keyword evidence="1" id="KW-0732">Signal</keyword>
<proteinExistence type="predicted"/>
<dbReference type="RefSeq" id="XP_043008315.1">
    <property type="nucleotide sequence ID" value="XM_043153032.1"/>
</dbReference>
<evidence type="ECO:0000313" key="3">
    <source>
        <dbReference type="EMBL" id="KAG7091845.1"/>
    </source>
</evidence>
<dbReference type="InterPro" id="IPR036908">
    <property type="entry name" value="RlpA-like_sf"/>
</dbReference>
<organism evidence="3 4">
    <name type="scientific">Marasmius oreades</name>
    <name type="common">fairy-ring Marasmius</name>
    <dbReference type="NCBI Taxonomy" id="181124"/>
    <lineage>
        <taxon>Eukaryota</taxon>
        <taxon>Fungi</taxon>
        <taxon>Dikarya</taxon>
        <taxon>Basidiomycota</taxon>
        <taxon>Agaricomycotina</taxon>
        <taxon>Agaricomycetes</taxon>
        <taxon>Agaricomycetidae</taxon>
        <taxon>Agaricales</taxon>
        <taxon>Marasmiineae</taxon>
        <taxon>Marasmiaceae</taxon>
        <taxon>Marasmius</taxon>
    </lineage>
</organism>
<dbReference type="InterPro" id="IPR051477">
    <property type="entry name" value="Expansin_CellWall"/>
</dbReference>
<name>A0A9P7RY45_9AGAR</name>
<comment type="caution">
    <text evidence="3">The sequence shown here is derived from an EMBL/GenBank/DDBJ whole genome shotgun (WGS) entry which is preliminary data.</text>
</comment>
<evidence type="ECO:0000259" key="2">
    <source>
        <dbReference type="Pfam" id="PF03330"/>
    </source>
</evidence>
<accession>A0A9P7RY45</accession>
<dbReference type="PANTHER" id="PTHR31836">
    <property type="match status" value="1"/>
</dbReference>
<dbReference type="SUPFAM" id="SSF50685">
    <property type="entry name" value="Barwin-like endoglucanases"/>
    <property type="match status" value="1"/>
</dbReference>
<feature type="domain" description="RlpA-like protein double-psi beta-barrel" evidence="2">
    <location>
        <begin position="128"/>
        <end position="226"/>
    </location>
</feature>
<sequence length="228" mass="24568">MVLAPLRTLTWTPMDNEIAFGYRELWTIPPWSYSSKRVELFLFLLTLQLGRSPTTDRAKDFSTQFYQSNDSSRGLGSTFWKYVRPPSSYKCQPTLSLIMASLAVATQAFPAPKAVTIAEAQIASATYNGDATYYAPGLGACGRNNNANELVAAVAATIFDTFPGATANPNNNPICGRPAVVTYQGKSVTVTIVDRCPGCGTTGIDLSPAAFQILAPLSVGRIPVQWTV</sequence>
<dbReference type="Gene3D" id="2.40.40.10">
    <property type="entry name" value="RlpA-like domain"/>
    <property type="match status" value="1"/>
</dbReference>
<dbReference type="GeneID" id="66077323"/>
<dbReference type="AlphaFoldDB" id="A0A9P7RY45"/>
<dbReference type="PANTHER" id="PTHR31836:SF27">
    <property type="entry name" value="RLPA-LIKE PROTEIN DOUBLE-PSI BETA-BARREL DOMAIN-CONTAINING PROTEIN"/>
    <property type="match status" value="1"/>
</dbReference>
<dbReference type="EMBL" id="CM032185">
    <property type="protein sequence ID" value="KAG7091845.1"/>
    <property type="molecule type" value="Genomic_DNA"/>
</dbReference>
<reference evidence="3" key="1">
    <citation type="journal article" date="2021" name="Genome Biol. Evol.">
        <title>The assembled and annotated genome of the fairy-ring fungus Marasmius oreades.</title>
        <authorList>
            <person name="Hiltunen M."/>
            <person name="Ament-Velasquez S.L."/>
            <person name="Johannesson H."/>
        </authorList>
    </citation>
    <scope>NUCLEOTIDE SEQUENCE</scope>
    <source>
        <strain evidence="3">03SP1</strain>
    </source>
</reference>
<keyword evidence="4" id="KW-1185">Reference proteome</keyword>
<dbReference type="InterPro" id="IPR009009">
    <property type="entry name" value="RlpA-like_DPBB"/>
</dbReference>
<dbReference type="Pfam" id="PF03330">
    <property type="entry name" value="DPBB_1"/>
    <property type="match status" value="1"/>
</dbReference>
<gene>
    <name evidence="3" type="ORF">E1B28_008247</name>
</gene>
<evidence type="ECO:0000313" key="4">
    <source>
        <dbReference type="Proteomes" id="UP001049176"/>
    </source>
</evidence>
<protein>
    <recommendedName>
        <fullName evidence="2">RlpA-like protein double-psi beta-barrel domain-containing protein</fullName>
    </recommendedName>
</protein>
<dbReference type="OrthoDB" id="623670at2759"/>
<dbReference type="CDD" id="cd22191">
    <property type="entry name" value="DPBB_RlpA_EXP_N-like"/>
    <property type="match status" value="1"/>
</dbReference>
<dbReference type="Proteomes" id="UP001049176">
    <property type="component" value="Chromosome 5"/>
</dbReference>
<evidence type="ECO:0000256" key="1">
    <source>
        <dbReference type="ARBA" id="ARBA00022729"/>
    </source>
</evidence>